<dbReference type="Proteomes" id="UP001415169">
    <property type="component" value="Unassembled WGS sequence"/>
</dbReference>
<reference evidence="4" key="1">
    <citation type="journal article" date="2014" name="Int. J. Syst. Evol. Microbiol.">
        <title>Complete genome of a new Firmicutes species belonging to the dominant human colonic microbiota ('Ruminococcus bicirculans') reveals two chromosomes and a selective capacity to utilize plant glucans.</title>
        <authorList>
            <consortium name="NISC Comparative Sequencing Program"/>
            <person name="Wegmann U."/>
            <person name="Louis P."/>
            <person name="Goesmann A."/>
            <person name="Henrissat B."/>
            <person name="Duncan S.H."/>
            <person name="Flint H.J."/>
        </authorList>
    </citation>
    <scope>NUCLEOTIDE SEQUENCE</scope>
    <source>
        <strain evidence="4">JCM 17590</strain>
    </source>
</reference>
<feature type="transmembrane region" description="Helical" evidence="2">
    <location>
        <begin position="143"/>
        <end position="161"/>
    </location>
</feature>
<organism evidence="4 5">
    <name type="scientific">Gryllotalpicola daejeonensis</name>
    <dbReference type="NCBI Taxonomy" id="993087"/>
    <lineage>
        <taxon>Bacteria</taxon>
        <taxon>Bacillati</taxon>
        <taxon>Actinomycetota</taxon>
        <taxon>Actinomycetes</taxon>
        <taxon>Micrococcales</taxon>
        <taxon>Microbacteriaceae</taxon>
        <taxon>Gryllotalpicola</taxon>
    </lineage>
</organism>
<keyword evidence="5" id="KW-1185">Reference proteome</keyword>
<feature type="transmembrane region" description="Helical" evidence="2">
    <location>
        <begin position="64"/>
        <end position="86"/>
    </location>
</feature>
<dbReference type="RefSeq" id="WP_344791190.1">
    <property type="nucleotide sequence ID" value="NZ_BAABBV010000001.1"/>
</dbReference>
<keyword evidence="2" id="KW-1133">Transmembrane helix</keyword>
<feature type="transmembrane region" description="Helical" evidence="2">
    <location>
        <begin position="12"/>
        <end position="29"/>
    </location>
</feature>
<dbReference type="Pfam" id="PF14016">
    <property type="entry name" value="DUF4232"/>
    <property type="match status" value="1"/>
</dbReference>
<evidence type="ECO:0000313" key="4">
    <source>
        <dbReference type="EMBL" id="GAA4160064.1"/>
    </source>
</evidence>
<name>A0ABP7ZJE4_9MICO</name>
<feature type="transmembrane region" description="Helical" evidence="2">
    <location>
        <begin position="173"/>
        <end position="193"/>
    </location>
</feature>
<feature type="transmembrane region" description="Helical" evidence="2">
    <location>
        <begin position="98"/>
        <end position="123"/>
    </location>
</feature>
<gene>
    <name evidence="4" type="ORF">GCM10022286_15550</name>
</gene>
<reference evidence="4" key="2">
    <citation type="submission" date="2023-12" db="EMBL/GenBank/DDBJ databases">
        <authorList>
            <person name="Sun Q."/>
            <person name="Inoue M."/>
        </authorList>
    </citation>
    <scope>NUCLEOTIDE SEQUENCE</scope>
    <source>
        <strain evidence="4">JCM 17590</strain>
    </source>
</reference>
<evidence type="ECO:0000259" key="3">
    <source>
        <dbReference type="Pfam" id="PF14016"/>
    </source>
</evidence>
<feature type="compositionally biased region" description="Low complexity" evidence="1">
    <location>
        <begin position="215"/>
        <end position="227"/>
    </location>
</feature>
<dbReference type="EMBL" id="BAABBV010000001">
    <property type="protein sequence ID" value="GAA4160064.1"/>
    <property type="molecule type" value="Genomic_DNA"/>
</dbReference>
<protein>
    <recommendedName>
        <fullName evidence="3">DUF4232 domain-containing protein</fullName>
    </recommendedName>
</protein>
<sequence>MTDMRLGRGTGFIPGAAAAILWWGINALSTHLTHDSTVPSAFAQLLLPAAVPSFTWVTPQPWPVLAPALSALAVGALTVWFQRLVLRAATPQNRGIAVFAAWFGVVAASVIVGVALGTGATIADWPPGRLFNALDAFPGPVQAAAVWGAVWGWIPALLLRLGRRGGSRVPRLLPAAVVAVVFTAFAVFGQASAQLPAPSGEPTSAPISTPPATPIPTAAAGAPEANPNWCSPTQIELSLGSEDGAAGHRALTLTATNRTGVDCVLDGYPDLAFGDANSSLLAVHAVQGGSFAANDPGPTVVRLAAGQSARSVLGWDAQPNDLAHQVHWIAAAPYPGATRTLLPAQVDIVAGADVGYTAWQAAG</sequence>
<dbReference type="InterPro" id="IPR025326">
    <property type="entry name" value="DUF4232"/>
</dbReference>
<evidence type="ECO:0000256" key="1">
    <source>
        <dbReference type="SAM" id="MobiDB-lite"/>
    </source>
</evidence>
<evidence type="ECO:0000256" key="2">
    <source>
        <dbReference type="SAM" id="Phobius"/>
    </source>
</evidence>
<keyword evidence="2" id="KW-0472">Membrane</keyword>
<accession>A0ABP7ZJE4</accession>
<feature type="domain" description="DUF4232" evidence="3">
    <location>
        <begin position="230"/>
        <end position="332"/>
    </location>
</feature>
<keyword evidence="2" id="KW-0812">Transmembrane</keyword>
<proteinExistence type="predicted"/>
<comment type="caution">
    <text evidence="4">The sequence shown here is derived from an EMBL/GenBank/DDBJ whole genome shotgun (WGS) entry which is preliminary data.</text>
</comment>
<feature type="region of interest" description="Disordered" evidence="1">
    <location>
        <begin position="198"/>
        <end position="227"/>
    </location>
</feature>
<evidence type="ECO:0000313" key="5">
    <source>
        <dbReference type="Proteomes" id="UP001415169"/>
    </source>
</evidence>